<dbReference type="EMBL" id="BSFK01000016">
    <property type="protein sequence ID" value="GLK78171.1"/>
    <property type="molecule type" value="Genomic_DNA"/>
</dbReference>
<reference evidence="4" key="1">
    <citation type="journal article" date="2014" name="Int. J. Syst. Evol. Microbiol.">
        <title>Complete genome sequence of Corynebacterium casei LMG S-19264T (=DSM 44701T), isolated from a smear-ripened cheese.</title>
        <authorList>
            <consortium name="US DOE Joint Genome Institute (JGI-PGF)"/>
            <person name="Walter F."/>
            <person name="Albersmeier A."/>
            <person name="Kalinowski J."/>
            <person name="Ruckert C."/>
        </authorList>
    </citation>
    <scope>NUCLEOTIDE SEQUENCE</scope>
    <source>
        <strain evidence="4">VKM B-2555</strain>
    </source>
</reference>
<evidence type="ECO:0000256" key="2">
    <source>
        <dbReference type="SAM" id="SignalP"/>
    </source>
</evidence>
<protein>
    <recommendedName>
        <fullName evidence="3">Penicillin-binding protein transpeptidase domain-containing protein</fullName>
    </recommendedName>
</protein>
<dbReference type="Pfam" id="PF00905">
    <property type="entry name" value="Transpeptidase"/>
    <property type="match status" value="1"/>
</dbReference>
<dbReference type="InterPro" id="IPR001460">
    <property type="entry name" value="PCN-bd_Tpept"/>
</dbReference>
<evidence type="ECO:0000259" key="3">
    <source>
        <dbReference type="Pfam" id="PF00905"/>
    </source>
</evidence>
<dbReference type="InterPro" id="IPR012338">
    <property type="entry name" value="Beta-lactam/transpept-like"/>
</dbReference>
<feature type="chain" id="PRO_5040996795" description="Penicillin-binding protein transpeptidase domain-containing protein" evidence="2">
    <location>
        <begin position="22"/>
        <end position="284"/>
    </location>
</feature>
<reference evidence="4" key="2">
    <citation type="submission" date="2023-01" db="EMBL/GenBank/DDBJ databases">
        <authorList>
            <person name="Sun Q."/>
            <person name="Evtushenko L."/>
        </authorList>
    </citation>
    <scope>NUCLEOTIDE SEQUENCE</scope>
    <source>
        <strain evidence="4">VKM B-2555</strain>
    </source>
</reference>
<feature type="domain" description="Penicillin-binding protein transpeptidase" evidence="3">
    <location>
        <begin position="42"/>
        <end position="259"/>
    </location>
</feature>
<proteinExistence type="predicted"/>
<organism evidence="4 5">
    <name type="scientific">Methylopila jiangsuensis</name>
    <dbReference type="NCBI Taxonomy" id="586230"/>
    <lineage>
        <taxon>Bacteria</taxon>
        <taxon>Pseudomonadati</taxon>
        <taxon>Pseudomonadota</taxon>
        <taxon>Alphaproteobacteria</taxon>
        <taxon>Hyphomicrobiales</taxon>
        <taxon>Methylopilaceae</taxon>
        <taxon>Methylopila</taxon>
    </lineage>
</organism>
<feature type="signal peptide" evidence="2">
    <location>
        <begin position="1"/>
        <end position="21"/>
    </location>
</feature>
<dbReference type="SUPFAM" id="SSF56601">
    <property type="entry name" value="beta-lactamase/transpeptidase-like"/>
    <property type="match status" value="1"/>
</dbReference>
<feature type="region of interest" description="Disordered" evidence="1">
    <location>
        <begin position="93"/>
        <end position="124"/>
    </location>
</feature>
<sequence>MRVVWSLSVAAALLAPAAARAQGPEVELGTAFREAFAGLDACVVMRDVAAGAQVAISDEAACARRLPPCATFEIAANVVALDRGAAPDVDAPLRRDLQRDPPQPKPQDAGAEPTPAPVAASLRDAARTPSPWLYEELARRIGPDAFPKALNALRYGGADLSATPVDRMWLGETDGGLRLSPVEQVDFLARLKRGELPTSAESQARALDILPAEKTPEGQITLKGGECGPAAGPKVAWAVGWVERQGRSTLFAAAETAPTATTADAVGRTRALLRALSLLPPEKP</sequence>
<dbReference type="AlphaFoldDB" id="A0A9W6JKP1"/>
<gene>
    <name evidence="4" type="ORF">GCM10008171_34250</name>
</gene>
<evidence type="ECO:0000313" key="4">
    <source>
        <dbReference type="EMBL" id="GLK78171.1"/>
    </source>
</evidence>
<keyword evidence="5" id="KW-1185">Reference proteome</keyword>
<evidence type="ECO:0000313" key="5">
    <source>
        <dbReference type="Proteomes" id="UP001143364"/>
    </source>
</evidence>
<name>A0A9W6JKP1_9HYPH</name>
<keyword evidence="2" id="KW-0732">Signal</keyword>
<dbReference type="Gene3D" id="3.40.710.10">
    <property type="entry name" value="DD-peptidase/beta-lactamase superfamily"/>
    <property type="match status" value="1"/>
</dbReference>
<evidence type="ECO:0000256" key="1">
    <source>
        <dbReference type="SAM" id="MobiDB-lite"/>
    </source>
</evidence>
<dbReference type="Proteomes" id="UP001143364">
    <property type="component" value="Unassembled WGS sequence"/>
</dbReference>
<comment type="caution">
    <text evidence="4">The sequence shown here is derived from an EMBL/GenBank/DDBJ whole genome shotgun (WGS) entry which is preliminary data.</text>
</comment>
<accession>A0A9W6JKP1</accession>
<dbReference type="GO" id="GO:0008658">
    <property type="term" value="F:penicillin binding"/>
    <property type="evidence" value="ECO:0007669"/>
    <property type="project" value="InterPro"/>
</dbReference>